<evidence type="ECO:0000256" key="2">
    <source>
        <dbReference type="ARBA" id="ARBA00004286"/>
    </source>
</evidence>
<dbReference type="GO" id="GO:0005694">
    <property type="term" value="C:chromosome"/>
    <property type="evidence" value="ECO:0007669"/>
    <property type="project" value="UniProtKB-SubCell"/>
</dbReference>
<feature type="compositionally biased region" description="Polar residues" evidence="8">
    <location>
        <begin position="565"/>
        <end position="584"/>
    </location>
</feature>
<feature type="compositionally biased region" description="Low complexity" evidence="8">
    <location>
        <begin position="549"/>
        <end position="564"/>
    </location>
</feature>
<evidence type="ECO:0000259" key="9">
    <source>
        <dbReference type="Pfam" id="PF09666"/>
    </source>
</evidence>
<evidence type="ECO:0000313" key="10">
    <source>
        <dbReference type="Proteomes" id="UP001652628"/>
    </source>
</evidence>
<feature type="region of interest" description="Disordered" evidence="8">
    <location>
        <begin position="661"/>
        <end position="759"/>
    </location>
</feature>
<accession>A0AB39ZA30</accession>
<feature type="compositionally biased region" description="Basic residues" evidence="8">
    <location>
        <begin position="187"/>
        <end position="209"/>
    </location>
</feature>
<sequence length="784" mass="87799">MVKTRAAPCASAADAGTTTRRNRPRDKKLSDAAILAVIEEPQYNLKKCAVKLRRIKTPEEAAPEVDSSTFEPARNSTMYVPSNVQIKKQPPLTRKKAASPRKSPCRLIPRVNSPSKPAAEVSPKKPPRFFHRDQPLSRTRSSVTRNVFDFLSQSQIEDEDNREDPAADIVQRLVKNGKACVMVRSTKSGKPRAKRSKNKIKPVGRRRQCSLKDMEPPKPVPKPKELRIQPSRALSTVYEPEEDSNDSDVYAPCMEPIEVPVQVHVEPSTSRQAQDGAYSDLARSAMLHRTQAQNPPKSTDRRRELINMARQLVSTPLNRKVPPVTAASATTNAISPITRPSPNAVSPAGASSPWRVTDESPMPNTFMFGFNTSQLPSYSSDHLRRRHVYVPDGPAEQSEEPAHEVSICPPLPVQGHDLNANDSNEENLPPSTASKTMTFNDQENVENAENFVHLPNPRRTLQKRAPFKEINIIEVVTLPPWKKNVQTTPSKETNFTGVSTNKAVTASPAQRSQTRTNLFGFDEILPCEDIASKATEPQNATNTPLNGITLTGGSTSSMQTSSPTNRSQTQTNLSGKSPTPRASTSRNLFGFEEFINENEDPANVSAALSQNETLHDKLHRLAELRPRDGELPHVSTNSLHGDYLGECLSKQPDIRDVFCSTMIAPPRPPRRKKAALPPRETMGLFRDQADPEKTFDEKQPRRTYVKERPQRKRKQRVQLLYIESESEDEDEQDSHNKSFSSPQKKQPHGKRPRRDIEHEAKLQEFITSFNKECEEVEKFPVIIE</sequence>
<feature type="domain" description="Sororin-like middle region" evidence="9">
    <location>
        <begin position="426"/>
        <end position="542"/>
    </location>
</feature>
<name>A0AB39ZA30_DROSZ</name>
<protein>
    <submittedName>
        <fullName evidence="11">Protein dalmatian</fullName>
    </submittedName>
</protein>
<feature type="region of interest" description="Disordered" evidence="8">
    <location>
        <begin position="1"/>
        <end position="28"/>
    </location>
</feature>
<organism evidence="10 11">
    <name type="scientific">Drosophila suzukii</name>
    <name type="common">Spotted-wing drosophila fruit fly</name>
    <dbReference type="NCBI Taxonomy" id="28584"/>
    <lineage>
        <taxon>Eukaryota</taxon>
        <taxon>Metazoa</taxon>
        <taxon>Ecdysozoa</taxon>
        <taxon>Arthropoda</taxon>
        <taxon>Hexapoda</taxon>
        <taxon>Insecta</taxon>
        <taxon>Pterygota</taxon>
        <taxon>Neoptera</taxon>
        <taxon>Endopterygota</taxon>
        <taxon>Diptera</taxon>
        <taxon>Brachycera</taxon>
        <taxon>Muscomorpha</taxon>
        <taxon>Ephydroidea</taxon>
        <taxon>Drosophilidae</taxon>
        <taxon>Drosophila</taxon>
        <taxon>Sophophora</taxon>
    </lineage>
</organism>
<dbReference type="AlphaFoldDB" id="A0AB39ZA30"/>
<keyword evidence="3" id="KW-0158">Chromosome</keyword>
<evidence type="ECO:0000313" key="11">
    <source>
        <dbReference type="RefSeq" id="XP_016930977.4"/>
    </source>
</evidence>
<evidence type="ECO:0000256" key="5">
    <source>
        <dbReference type="ARBA" id="ARBA00022776"/>
    </source>
</evidence>
<dbReference type="InterPro" id="IPR057261">
    <property type="entry name" value="Sororin-like_M"/>
</dbReference>
<feature type="compositionally biased region" description="Polar residues" evidence="8">
    <location>
        <begin position="334"/>
        <end position="344"/>
    </location>
</feature>
<gene>
    <name evidence="11" type="primary">dmt</name>
</gene>
<feature type="compositionally biased region" description="Basic and acidic residues" evidence="8">
    <location>
        <begin position="687"/>
        <end position="708"/>
    </location>
</feature>
<reference evidence="11" key="1">
    <citation type="submission" date="2025-08" db="UniProtKB">
        <authorList>
            <consortium name="RefSeq"/>
        </authorList>
    </citation>
    <scope>IDENTIFICATION</scope>
</reference>
<keyword evidence="7" id="KW-0131">Cell cycle</keyword>
<keyword evidence="4" id="KW-0132">Cell division</keyword>
<dbReference type="GO" id="GO:0005634">
    <property type="term" value="C:nucleus"/>
    <property type="evidence" value="ECO:0007669"/>
    <property type="project" value="UniProtKB-SubCell"/>
</dbReference>
<evidence type="ECO:0000256" key="4">
    <source>
        <dbReference type="ARBA" id="ARBA00022618"/>
    </source>
</evidence>
<feature type="region of interest" description="Disordered" evidence="8">
    <location>
        <begin position="535"/>
        <end position="584"/>
    </location>
</feature>
<feature type="domain" description="Sororin-like middle region" evidence="9">
    <location>
        <begin position="557"/>
        <end position="639"/>
    </location>
</feature>
<feature type="compositionally biased region" description="Basic and acidic residues" evidence="8">
    <location>
        <begin position="210"/>
        <end position="225"/>
    </location>
</feature>
<comment type="subcellular location">
    <subcellularLocation>
        <location evidence="2">Chromosome</location>
    </subcellularLocation>
    <subcellularLocation>
        <location evidence="1">Nucleus</location>
    </subcellularLocation>
</comment>
<dbReference type="RefSeq" id="XP_016930977.4">
    <property type="nucleotide sequence ID" value="XM_017075488.4"/>
</dbReference>
<dbReference type="Proteomes" id="UP001652628">
    <property type="component" value="Chromosome 3"/>
</dbReference>
<keyword evidence="5" id="KW-0498">Mitosis</keyword>
<evidence type="ECO:0000256" key="1">
    <source>
        <dbReference type="ARBA" id="ARBA00004123"/>
    </source>
</evidence>
<feature type="region of interest" description="Disordered" evidence="8">
    <location>
        <begin position="334"/>
        <end position="354"/>
    </location>
</feature>
<proteinExistence type="predicted"/>
<evidence type="ECO:0000256" key="7">
    <source>
        <dbReference type="ARBA" id="ARBA00023306"/>
    </source>
</evidence>
<dbReference type="GO" id="GO:0051301">
    <property type="term" value="P:cell division"/>
    <property type="evidence" value="ECO:0007669"/>
    <property type="project" value="UniProtKB-KW"/>
</dbReference>
<feature type="region of interest" description="Disordered" evidence="8">
    <location>
        <begin position="186"/>
        <end position="225"/>
    </location>
</feature>
<feature type="compositionally biased region" description="Polar residues" evidence="8">
    <location>
        <begin position="535"/>
        <end position="548"/>
    </location>
</feature>
<keyword evidence="6" id="KW-0539">Nucleus</keyword>
<feature type="region of interest" description="Disordered" evidence="8">
    <location>
        <begin position="87"/>
        <end position="133"/>
    </location>
</feature>
<evidence type="ECO:0000256" key="8">
    <source>
        <dbReference type="SAM" id="MobiDB-lite"/>
    </source>
</evidence>
<evidence type="ECO:0000256" key="3">
    <source>
        <dbReference type="ARBA" id="ARBA00022454"/>
    </source>
</evidence>
<keyword evidence="10" id="KW-1185">Reference proteome</keyword>
<dbReference type="GeneID" id="108010599"/>
<dbReference type="Pfam" id="PF09666">
    <property type="entry name" value="Sororin_middle"/>
    <property type="match status" value="2"/>
</dbReference>
<evidence type="ECO:0000256" key="6">
    <source>
        <dbReference type="ARBA" id="ARBA00023242"/>
    </source>
</evidence>